<dbReference type="EC" id="6.3.2.4" evidence="14"/>
<organism evidence="17 18">
    <name type="scientific">Loigolactobacillus binensis</name>
    <dbReference type="NCBI Taxonomy" id="2559922"/>
    <lineage>
        <taxon>Bacteria</taxon>
        <taxon>Bacillati</taxon>
        <taxon>Bacillota</taxon>
        <taxon>Bacilli</taxon>
        <taxon>Lactobacillales</taxon>
        <taxon>Lactobacillaceae</taxon>
        <taxon>Loigolactobacillus</taxon>
    </lineage>
</organism>
<keyword evidence="5 14" id="KW-0963">Cytoplasm</keyword>
<dbReference type="InterPro" id="IPR011761">
    <property type="entry name" value="ATP-grasp"/>
</dbReference>
<dbReference type="Gene3D" id="3.30.1490.20">
    <property type="entry name" value="ATP-grasp fold, A domain"/>
    <property type="match status" value="1"/>
</dbReference>
<evidence type="ECO:0000256" key="3">
    <source>
        <dbReference type="ARBA" id="ARBA00004496"/>
    </source>
</evidence>
<reference evidence="18" key="1">
    <citation type="journal article" date="2019" name="Int. J. Syst. Evol. Microbiol.">
        <title>The Global Catalogue of Microorganisms (GCM) 10K type strain sequencing project: providing services to taxonomists for standard genome sequencing and annotation.</title>
        <authorList>
            <consortium name="The Broad Institute Genomics Platform"/>
            <consortium name="The Broad Institute Genome Sequencing Center for Infectious Disease"/>
            <person name="Wu L."/>
            <person name="Ma J."/>
        </authorList>
    </citation>
    <scope>NUCLEOTIDE SEQUENCE [LARGE SCALE GENOMIC DNA]</scope>
    <source>
        <strain evidence="18">CCM 8925</strain>
    </source>
</reference>
<evidence type="ECO:0000256" key="4">
    <source>
        <dbReference type="ARBA" id="ARBA00010871"/>
    </source>
</evidence>
<comment type="cofactor">
    <cofactor evidence="1">
        <name>Mn(2+)</name>
        <dbReference type="ChEBI" id="CHEBI:29035"/>
    </cofactor>
</comment>
<name>A0ABW3EBC4_9LACO</name>
<keyword evidence="8 15" id="KW-0547">Nucleotide-binding</keyword>
<protein>
    <recommendedName>
        <fullName evidence="14">D-alanine--D-alanine ligase</fullName>
        <ecNumber evidence="14">6.3.2.4</ecNumber>
    </recommendedName>
    <alternativeName>
        <fullName evidence="14">D-Ala-D-Ala ligase</fullName>
    </alternativeName>
    <alternativeName>
        <fullName evidence="14">D-alanylalanine synthetase</fullName>
    </alternativeName>
</protein>
<comment type="caution">
    <text evidence="17">The sequence shown here is derived from an EMBL/GenBank/DDBJ whole genome shotgun (WGS) entry which is preliminary data.</text>
</comment>
<dbReference type="InterPro" id="IPR000291">
    <property type="entry name" value="D-Ala_lig_Van_CS"/>
</dbReference>
<dbReference type="InterPro" id="IPR011127">
    <property type="entry name" value="Dala_Dala_lig_N"/>
</dbReference>
<evidence type="ECO:0000256" key="7">
    <source>
        <dbReference type="ARBA" id="ARBA00022723"/>
    </source>
</evidence>
<evidence type="ECO:0000256" key="1">
    <source>
        <dbReference type="ARBA" id="ARBA00001936"/>
    </source>
</evidence>
<dbReference type="PANTHER" id="PTHR23132:SF23">
    <property type="entry name" value="D-ALANINE--D-ALANINE LIGASE B"/>
    <property type="match status" value="1"/>
</dbReference>
<keyword evidence="6 14" id="KW-0436">Ligase</keyword>
<keyword evidence="13 14" id="KW-0961">Cell wall biogenesis/degradation</keyword>
<evidence type="ECO:0000256" key="5">
    <source>
        <dbReference type="ARBA" id="ARBA00022490"/>
    </source>
</evidence>
<dbReference type="InterPro" id="IPR016185">
    <property type="entry name" value="PreATP-grasp_dom_sf"/>
</dbReference>
<dbReference type="PROSITE" id="PS00843">
    <property type="entry name" value="DALA_DALA_LIGASE_1"/>
    <property type="match status" value="1"/>
</dbReference>
<evidence type="ECO:0000259" key="16">
    <source>
        <dbReference type="PROSITE" id="PS50975"/>
    </source>
</evidence>
<evidence type="ECO:0000256" key="15">
    <source>
        <dbReference type="PROSITE-ProRule" id="PRU00409"/>
    </source>
</evidence>
<dbReference type="InterPro" id="IPR005905">
    <property type="entry name" value="D_ala_D_ala"/>
</dbReference>
<keyword evidence="9 15" id="KW-0067">ATP-binding</keyword>
<comment type="catalytic activity">
    <reaction evidence="14">
        <text>2 D-alanine + ATP = D-alanyl-D-alanine + ADP + phosphate + H(+)</text>
        <dbReference type="Rhea" id="RHEA:11224"/>
        <dbReference type="ChEBI" id="CHEBI:15378"/>
        <dbReference type="ChEBI" id="CHEBI:30616"/>
        <dbReference type="ChEBI" id="CHEBI:43474"/>
        <dbReference type="ChEBI" id="CHEBI:57416"/>
        <dbReference type="ChEBI" id="CHEBI:57822"/>
        <dbReference type="ChEBI" id="CHEBI:456216"/>
        <dbReference type="EC" id="6.3.2.4"/>
    </reaction>
</comment>
<evidence type="ECO:0000313" key="17">
    <source>
        <dbReference type="EMBL" id="MFD0896326.1"/>
    </source>
</evidence>
<dbReference type="RefSeq" id="WP_137638048.1">
    <property type="nucleotide sequence ID" value="NZ_BJDN01000017.1"/>
</dbReference>
<dbReference type="PIRSF" id="PIRSF039102">
    <property type="entry name" value="Ddl/VanB"/>
    <property type="match status" value="1"/>
</dbReference>
<evidence type="ECO:0000256" key="13">
    <source>
        <dbReference type="ARBA" id="ARBA00023316"/>
    </source>
</evidence>
<proteinExistence type="inferred from homology"/>
<gene>
    <name evidence="14" type="primary">ddl</name>
    <name evidence="17" type="ORF">ACFQZ7_01045</name>
</gene>
<dbReference type="InterPro" id="IPR013815">
    <property type="entry name" value="ATP_grasp_subdomain_1"/>
</dbReference>
<dbReference type="NCBIfam" id="TIGR01205">
    <property type="entry name" value="D_ala_D_alaTIGR"/>
    <property type="match status" value="1"/>
</dbReference>
<dbReference type="Pfam" id="PF01820">
    <property type="entry name" value="Dala_Dala_lig_N"/>
    <property type="match status" value="1"/>
</dbReference>
<dbReference type="PROSITE" id="PS50975">
    <property type="entry name" value="ATP_GRASP"/>
    <property type="match status" value="1"/>
</dbReference>
<dbReference type="NCBIfam" id="NF002378">
    <property type="entry name" value="PRK01372.1"/>
    <property type="match status" value="1"/>
</dbReference>
<evidence type="ECO:0000313" key="18">
    <source>
        <dbReference type="Proteomes" id="UP001597104"/>
    </source>
</evidence>
<evidence type="ECO:0000256" key="14">
    <source>
        <dbReference type="HAMAP-Rule" id="MF_00047"/>
    </source>
</evidence>
<sequence length="346" mass="37145">MKIVVLAGGRSPERNVSLSSGAKITAALRKKGHAAVLIDLFLGDALSDVATIDELFQRQPVNNDYAISTEILTNAAIDALRTTDRSGLFGPHVLEICAAADIVFLALHGEDGENGKLQATFDLFGIRYTGSGALASGIAMDKQLTKELLLQHNIQTPGYAVVKKGEPLPTLTFGLPAIVKPVNGGSSIGMQIVHTSMELEQAVVAAFQFDSKVVIEAYITGREFSVGIVNGQVLPAIEIIVDQGWYDYLHKYQTNGATYQTPPQIPVAVYEDMQALAVTTMAVLGLTNYGRIDFLWDQQALYVLEGNSLPGMTPHSLLPQEAAAVGISYPELCEQIIYGKLALLAD</sequence>
<dbReference type="Gene3D" id="3.30.470.20">
    <property type="entry name" value="ATP-grasp fold, B domain"/>
    <property type="match status" value="1"/>
</dbReference>
<dbReference type="GO" id="GO:0008716">
    <property type="term" value="F:D-alanine-D-alanine ligase activity"/>
    <property type="evidence" value="ECO:0007669"/>
    <property type="project" value="UniProtKB-EC"/>
</dbReference>
<comment type="pathway">
    <text evidence="14">Cell wall biogenesis; peptidoglycan biosynthesis.</text>
</comment>
<evidence type="ECO:0000256" key="8">
    <source>
        <dbReference type="ARBA" id="ARBA00022741"/>
    </source>
</evidence>
<comment type="function">
    <text evidence="14">Cell wall formation.</text>
</comment>
<keyword evidence="18" id="KW-1185">Reference proteome</keyword>
<dbReference type="Gene3D" id="3.40.50.20">
    <property type="match status" value="1"/>
</dbReference>
<keyword evidence="7" id="KW-0479">Metal-binding</keyword>
<dbReference type="Proteomes" id="UP001597104">
    <property type="component" value="Unassembled WGS sequence"/>
</dbReference>
<evidence type="ECO:0000256" key="6">
    <source>
        <dbReference type="ARBA" id="ARBA00022598"/>
    </source>
</evidence>
<evidence type="ECO:0000256" key="10">
    <source>
        <dbReference type="ARBA" id="ARBA00022960"/>
    </source>
</evidence>
<dbReference type="HAMAP" id="MF_00047">
    <property type="entry name" value="Dala_Dala_lig"/>
    <property type="match status" value="1"/>
</dbReference>
<accession>A0ABW3EBC4</accession>
<comment type="cofactor">
    <cofactor evidence="2">
        <name>Mg(2+)</name>
        <dbReference type="ChEBI" id="CHEBI:18420"/>
    </cofactor>
</comment>
<comment type="subcellular location">
    <subcellularLocation>
        <location evidence="3 14">Cytoplasm</location>
    </subcellularLocation>
</comment>
<keyword evidence="11 14" id="KW-0573">Peptidoglycan synthesis</keyword>
<keyword evidence="10 14" id="KW-0133">Cell shape</keyword>
<dbReference type="SUPFAM" id="SSF52440">
    <property type="entry name" value="PreATP-grasp domain"/>
    <property type="match status" value="1"/>
</dbReference>
<comment type="similarity">
    <text evidence="4 14">Belongs to the D-alanine--D-alanine ligase family.</text>
</comment>
<dbReference type="SUPFAM" id="SSF56059">
    <property type="entry name" value="Glutathione synthetase ATP-binding domain-like"/>
    <property type="match status" value="1"/>
</dbReference>
<dbReference type="InterPro" id="IPR011095">
    <property type="entry name" value="Dala_Dala_lig_C"/>
</dbReference>
<dbReference type="Pfam" id="PF07478">
    <property type="entry name" value="Dala_Dala_lig_C"/>
    <property type="match status" value="1"/>
</dbReference>
<evidence type="ECO:0000256" key="12">
    <source>
        <dbReference type="ARBA" id="ARBA00023211"/>
    </source>
</evidence>
<evidence type="ECO:0000256" key="11">
    <source>
        <dbReference type="ARBA" id="ARBA00022984"/>
    </source>
</evidence>
<evidence type="ECO:0000256" key="2">
    <source>
        <dbReference type="ARBA" id="ARBA00001946"/>
    </source>
</evidence>
<evidence type="ECO:0000256" key="9">
    <source>
        <dbReference type="ARBA" id="ARBA00022840"/>
    </source>
</evidence>
<keyword evidence="12" id="KW-0464">Manganese</keyword>
<feature type="domain" description="ATP-grasp" evidence="16">
    <location>
        <begin position="146"/>
        <end position="338"/>
    </location>
</feature>
<dbReference type="PANTHER" id="PTHR23132">
    <property type="entry name" value="D-ALANINE--D-ALANINE LIGASE"/>
    <property type="match status" value="1"/>
</dbReference>
<dbReference type="EMBL" id="JBHTIO010000003">
    <property type="protein sequence ID" value="MFD0896326.1"/>
    <property type="molecule type" value="Genomic_DNA"/>
</dbReference>